<dbReference type="FunFam" id="3.40.50.2000:FF:000119">
    <property type="entry name" value="Glycosyl transferase group 1"/>
    <property type="match status" value="1"/>
</dbReference>
<proteinExistence type="predicted"/>
<evidence type="ECO:0000313" key="4">
    <source>
        <dbReference type="EMBL" id="RJP25483.1"/>
    </source>
</evidence>
<protein>
    <submittedName>
        <fullName evidence="4">Glycosyltransferase family 1 protein</fullName>
    </submittedName>
</protein>
<dbReference type="PANTHER" id="PTHR46401:SF2">
    <property type="entry name" value="GLYCOSYLTRANSFERASE WBBK-RELATED"/>
    <property type="match status" value="1"/>
</dbReference>
<dbReference type="InterPro" id="IPR028098">
    <property type="entry name" value="Glyco_trans_4-like_N"/>
</dbReference>
<dbReference type="Proteomes" id="UP000265882">
    <property type="component" value="Unassembled WGS sequence"/>
</dbReference>
<dbReference type="GO" id="GO:0016757">
    <property type="term" value="F:glycosyltransferase activity"/>
    <property type="evidence" value="ECO:0007669"/>
    <property type="project" value="InterPro"/>
</dbReference>
<dbReference type="EMBL" id="QZKU01000022">
    <property type="protein sequence ID" value="RJP25483.1"/>
    <property type="molecule type" value="Genomic_DNA"/>
</dbReference>
<dbReference type="Pfam" id="PF13439">
    <property type="entry name" value="Glyco_transf_4"/>
    <property type="match status" value="1"/>
</dbReference>
<reference evidence="4 5" key="1">
    <citation type="journal article" date="2017" name="ISME J.">
        <title>Energy and carbon metabolisms in a deep terrestrial subsurface fluid microbial community.</title>
        <authorList>
            <person name="Momper L."/>
            <person name="Jungbluth S.P."/>
            <person name="Lee M.D."/>
            <person name="Amend J.P."/>
        </authorList>
    </citation>
    <scope>NUCLEOTIDE SEQUENCE [LARGE SCALE GENOMIC DNA]</scope>
    <source>
        <strain evidence="4">SURF_5</strain>
    </source>
</reference>
<comment type="caution">
    <text evidence="4">The sequence shown here is derived from an EMBL/GenBank/DDBJ whole genome shotgun (WGS) entry which is preliminary data.</text>
</comment>
<evidence type="ECO:0000256" key="1">
    <source>
        <dbReference type="ARBA" id="ARBA00022679"/>
    </source>
</evidence>
<dbReference type="Gene3D" id="3.40.50.2000">
    <property type="entry name" value="Glycogen Phosphorylase B"/>
    <property type="match status" value="2"/>
</dbReference>
<dbReference type="InterPro" id="IPR001296">
    <property type="entry name" value="Glyco_trans_1"/>
</dbReference>
<feature type="domain" description="Glycosyl transferase family 1" evidence="2">
    <location>
        <begin position="201"/>
        <end position="358"/>
    </location>
</feature>
<feature type="domain" description="Glycosyltransferase subfamily 4-like N-terminal" evidence="3">
    <location>
        <begin position="92"/>
        <end position="180"/>
    </location>
</feature>
<accession>A0A3A4NYB5</accession>
<name>A0A3A4NYB5_ABYX5</name>
<dbReference type="Pfam" id="PF00534">
    <property type="entry name" value="Glycos_transf_1"/>
    <property type="match status" value="1"/>
</dbReference>
<evidence type="ECO:0000313" key="5">
    <source>
        <dbReference type="Proteomes" id="UP000265882"/>
    </source>
</evidence>
<dbReference type="CDD" id="cd03809">
    <property type="entry name" value="GT4_MtfB-like"/>
    <property type="match status" value="1"/>
</dbReference>
<dbReference type="AlphaFoldDB" id="A0A3A4NYB5"/>
<evidence type="ECO:0000259" key="3">
    <source>
        <dbReference type="Pfam" id="PF13439"/>
    </source>
</evidence>
<organism evidence="4 5">
    <name type="scientific">Abyssobacteria bacterium (strain SURF_5)</name>
    <dbReference type="NCBI Taxonomy" id="2093360"/>
    <lineage>
        <taxon>Bacteria</taxon>
        <taxon>Pseudomonadati</taxon>
        <taxon>Candidatus Hydrogenedentota</taxon>
        <taxon>Candidatus Abyssobacteria</taxon>
    </lineage>
</organism>
<dbReference type="SUPFAM" id="SSF53756">
    <property type="entry name" value="UDP-Glycosyltransferase/glycogen phosphorylase"/>
    <property type="match status" value="1"/>
</dbReference>
<sequence>MKIALDVLRACSPGAGKAGYYWYIYYIVSNLLKADSKNEYVLFANFIKGKHLETTREFFSLFPDASFRERISRIPPQVWRSLGLPIELAVGPVDVFHGMVDYVPPTRSAKRIVTLHDLAYRRIPHLLKKEWIQANEKITTASTKRAHHIIAVSEFTKREASAHLNLPPDKITVIHHGVDPLYRQLDNEELIAKALASYSVKKPYLLYIGTFWPHKNIDRLIEAYYRLRKQESIPHQLVLVGAKGWRFEGTFNRIHELGLEKVITCTGPVPQEDMPLLYAGADAFVFPSLHEGFGMPVLEAMASGVPVLTSNVCSLPEIADGAALLVDPTEVEQIAEGIFKIISDRSFADRLRESGKKRAAEFTWEKAAMATLGVYQKVCSSA</sequence>
<evidence type="ECO:0000259" key="2">
    <source>
        <dbReference type="Pfam" id="PF00534"/>
    </source>
</evidence>
<dbReference type="GO" id="GO:0009103">
    <property type="term" value="P:lipopolysaccharide biosynthetic process"/>
    <property type="evidence" value="ECO:0007669"/>
    <property type="project" value="TreeGrafter"/>
</dbReference>
<keyword evidence="1 4" id="KW-0808">Transferase</keyword>
<gene>
    <name evidence="4" type="ORF">C4520_02450</name>
</gene>
<dbReference type="PANTHER" id="PTHR46401">
    <property type="entry name" value="GLYCOSYLTRANSFERASE WBBK-RELATED"/>
    <property type="match status" value="1"/>
</dbReference>